<dbReference type="Proteomes" id="UP000799766">
    <property type="component" value="Unassembled WGS sequence"/>
</dbReference>
<organism evidence="3 4">
    <name type="scientific">Lineolata rhizophorae</name>
    <dbReference type="NCBI Taxonomy" id="578093"/>
    <lineage>
        <taxon>Eukaryota</taxon>
        <taxon>Fungi</taxon>
        <taxon>Dikarya</taxon>
        <taxon>Ascomycota</taxon>
        <taxon>Pezizomycotina</taxon>
        <taxon>Dothideomycetes</taxon>
        <taxon>Dothideomycetes incertae sedis</taxon>
        <taxon>Lineolatales</taxon>
        <taxon>Lineolataceae</taxon>
        <taxon>Lineolata</taxon>
    </lineage>
</organism>
<accession>A0A6A6P056</accession>
<dbReference type="AlphaFoldDB" id="A0A6A6P056"/>
<evidence type="ECO:0000313" key="3">
    <source>
        <dbReference type="EMBL" id="KAF2456843.1"/>
    </source>
</evidence>
<dbReference type="SUPFAM" id="SSF53335">
    <property type="entry name" value="S-adenosyl-L-methionine-dependent methyltransferases"/>
    <property type="match status" value="1"/>
</dbReference>
<sequence length="427" mass="47551">MSSSSGPPAPNYTQNVDFNTLAMQDAEFSKVLDSGKGHMNFHDPQAVKQLTKSLLKRDFSLEVELPDDRLCPPVPIRHAYIRWLQELVDTSSPTYTDEYDPNQIVTGIDIGTGASCIYPLLGCSIRPKWRFAATDIDQKSLKSAWGNVESNDFEDRIRLLKSNPDGPLIPLNRLGLREADFAMCNPPFYSSKADMDVSAAAKHLPPSAVCTGAPGEMIYEKGGDAGFVLRMVEESLILRERVQWYTSMLGKFSSVETVLKKLDDCGVTNFAVTTLVTGGKTKRWAIAWSFRDLRPANVIPRKELAGKVRLPFPSIVEIPKEGQSGASIAKIVNEKLRSLDLQWEWDELTGIGTGCARRNVWSRAARRSRARAKASETDSMNIDETVALAFKIYPTTEHLAVRWLQGIDQGLFESFCGMVKRTIREAN</sequence>
<dbReference type="InterPro" id="IPR010286">
    <property type="entry name" value="METTL16/RlmF"/>
</dbReference>
<dbReference type="GO" id="GO:0008168">
    <property type="term" value="F:methyltransferase activity"/>
    <property type="evidence" value="ECO:0007669"/>
    <property type="project" value="UniProtKB-KW"/>
</dbReference>
<proteinExistence type="predicted"/>
<gene>
    <name evidence="3" type="ORF">BDY21DRAFT_44521</name>
</gene>
<keyword evidence="4" id="KW-1185">Reference proteome</keyword>
<reference evidence="3" key="1">
    <citation type="journal article" date="2020" name="Stud. Mycol.">
        <title>101 Dothideomycetes genomes: a test case for predicting lifestyles and emergence of pathogens.</title>
        <authorList>
            <person name="Haridas S."/>
            <person name="Albert R."/>
            <person name="Binder M."/>
            <person name="Bloem J."/>
            <person name="Labutti K."/>
            <person name="Salamov A."/>
            <person name="Andreopoulos B."/>
            <person name="Baker S."/>
            <person name="Barry K."/>
            <person name="Bills G."/>
            <person name="Bluhm B."/>
            <person name="Cannon C."/>
            <person name="Castanera R."/>
            <person name="Culley D."/>
            <person name="Daum C."/>
            <person name="Ezra D."/>
            <person name="Gonzalez J."/>
            <person name="Henrissat B."/>
            <person name="Kuo A."/>
            <person name="Liang C."/>
            <person name="Lipzen A."/>
            <person name="Lutzoni F."/>
            <person name="Magnuson J."/>
            <person name="Mondo S."/>
            <person name="Nolan M."/>
            <person name="Ohm R."/>
            <person name="Pangilinan J."/>
            <person name="Park H.-J."/>
            <person name="Ramirez L."/>
            <person name="Alfaro M."/>
            <person name="Sun H."/>
            <person name="Tritt A."/>
            <person name="Yoshinaga Y."/>
            <person name="Zwiers L.-H."/>
            <person name="Turgeon B."/>
            <person name="Goodwin S."/>
            <person name="Spatafora J."/>
            <person name="Crous P."/>
            <person name="Grigoriev I."/>
        </authorList>
    </citation>
    <scope>NUCLEOTIDE SEQUENCE</scope>
    <source>
        <strain evidence="3">ATCC 16933</strain>
    </source>
</reference>
<evidence type="ECO:0008006" key="5">
    <source>
        <dbReference type="Google" id="ProtNLM"/>
    </source>
</evidence>
<dbReference type="OrthoDB" id="514248at2759"/>
<dbReference type="Gene3D" id="3.40.50.150">
    <property type="entry name" value="Vaccinia Virus protein VP39"/>
    <property type="match status" value="1"/>
</dbReference>
<evidence type="ECO:0000256" key="2">
    <source>
        <dbReference type="ARBA" id="ARBA00022679"/>
    </source>
</evidence>
<dbReference type="PANTHER" id="PTHR13393:SF0">
    <property type="entry name" value="RNA N6-ADENOSINE-METHYLTRANSFERASE METTL16"/>
    <property type="match status" value="1"/>
</dbReference>
<evidence type="ECO:0000313" key="4">
    <source>
        <dbReference type="Proteomes" id="UP000799766"/>
    </source>
</evidence>
<dbReference type="PANTHER" id="PTHR13393">
    <property type="entry name" value="SAM-DEPENDENT METHYLTRANSFERASE"/>
    <property type="match status" value="1"/>
</dbReference>
<dbReference type="Pfam" id="PF05971">
    <property type="entry name" value="Methyltransf_10"/>
    <property type="match status" value="1"/>
</dbReference>
<name>A0A6A6P056_9PEZI</name>
<dbReference type="GO" id="GO:0005634">
    <property type="term" value="C:nucleus"/>
    <property type="evidence" value="ECO:0007669"/>
    <property type="project" value="TreeGrafter"/>
</dbReference>
<keyword evidence="2" id="KW-0808">Transferase</keyword>
<evidence type="ECO:0000256" key="1">
    <source>
        <dbReference type="ARBA" id="ARBA00022603"/>
    </source>
</evidence>
<dbReference type="InterPro" id="IPR029063">
    <property type="entry name" value="SAM-dependent_MTases_sf"/>
</dbReference>
<keyword evidence="1" id="KW-0489">Methyltransferase</keyword>
<protein>
    <recommendedName>
        <fullName evidence="5">U6 small nuclear RNA (adenine-(43)-N(6))-methyltransferase</fullName>
    </recommendedName>
</protein>
<dbReference type="GO" id="GO:0070475">
    <property type="term" value="P:rRNA base methylation"/>
    <property type="evidence" value="ECO:0007669"/>
    <property type="project" value="TreeGrafter"/>
</dbReference>
<dbReference type="EMBL" id="MU001682">
    <property type="protein sequence ID" value="KAF2456843.1"/>
    <property type="molecule type" value="Genomic_DNA"/>
</dbReference>
<dbReference type="CDD" id="cd02440">
    <property type="entry name" value="AdoMet_MTases"/>
    <property type="match status" value="1"/>
</dbReference>